<protein>
    <submittedName>
        <fullName evidence="1">NucI protein</fullName>
    </submittedName>
</protein>
<comment type="caution">
    <text evidence="1">The sequence shown here is derived from an EMBL/GenBank/DDBJ whole genome shotgun (WGS) entry which is preliminary data.</text>
</comment>
<gene>
    <name evidence="1" type="primary">nucI</name>
    <name evidence="1" type="ORF">SNEC2469_LOCUS26399</name>
</gene>
<evidence type="ECO:0000313" key="2">
    <source>
        <dbReference type="Proteomes" id="UP000601435"/>
    </source>
</evidence>
<proteinExistence type="predicted"/>
<dbReference type="OrthoDB" id="2021042at2759"/>
<dbReference type="EMBL" id="CAJNJA010053697">
    <property type="protein sequence ID" value="CAE7851234.1"/>
    <property type="molecule type" value="Genomic_DNA"/>
</dbReference>
<dbReference type="Proteomes" id="UP000601435">
    <property type="component" value="Unassembled WGS sequence"/>
</dbReference>
<keyword evidence="2" id="KW-1185">Reference proteome</keyword>
<evidence type="ECO:0000313" key="1">
    <source>
        <dbReference type="EMBL" id="CAE7851234.1"/>
    </source>
</evidence>
<organism evidence="1 2">
    <name type="scientific">Symbiodinium necroappetens</name>
    <dbReference type="NCBI Taxonomy" id="1628268"/>
    <lineage>
        <taxon>Eukaryota</taxon>
        <taxon>Sar</taxon>
        <taxon>Alveolata</taxon>
        <taxon>Dinophyceae</taxon>
        <taxon>Suessiales</taxon>
        <taxon>Symbiodiniaceae</taxon>
        <taxon>Symbiodinium</taxon>
    </lineage>
</organism>
<dbReference type="Gene3D" id="3.40.1280.10">
    <property type="match status" value="1"/>
</dbReference>
<dbReference type="AlphaFoldDB" id="A0A813A5V4"/>
<accession>A0A813A5V4</accession>
<reference evidence="1" key="1">
    <citation type="submission" date="2021-02" db="EMBL/GenBank/DDBJ databases">
        <authorList>
            <person name="Dougan E. K."/>
            <person name="Rhodes N."/>
            <person name="Thang M."/>
            <person name="Chan C."/>
        </authorList>
    </citation>
    <scope>NUCLEOTIDE SEQUENCE</scope>
</reference>
<sequence>MNLVLLLCQEVEEINKTGFVLLPATDRRARHIVTVLKPTPGSTIRVGCVGVGVGRASVVVLERGEVRLTGQLSLSATPSQPHVELLLAMPRPKVMMRLWSVLAQLGLRRIVLTNAWRVEKPYFSSQATDPSKYTPELPLDRVRKGFLGFTV</sequence>
<name>A0A813A5V4_9DINO</name>
<dbReference type="InterPro" id="IPR029026">
    <property type="entry name" value="tRNA_m1G_MTases_N"/>
</dbReference>